<protein>
    <recommendedName>
        <fullName evidence="1">C19orf38 Ig domain-containing protein</fullName>
    </recommendedName>
</protein>
<organism evidence="2">
    <name type="scientific">Anguilla anguilla</name>
    <name type="common">European freshwater eel</name>
    <name type="synonym">Muraena anguilla</name>
    <dbReference type="NCBI Taxonomy" id="7936"/>
    <lineage>
        <taxon>Eukaryota</taxon>
        <taxon>Metazoa</taxon>
        <taxon>Chordata</taxon>
        <taxon>Craniata</taxon>
        <taxon>Vertebrata</taxon>
        <taxon>Euteleostomi</taxon>
        <taxon>Actinopterygii</taxon>
        <taxon>Neopterygii</taxon>
        <taxon>Teleostei</taxon>
        <taxon>Anguilliformes</taxon>
        <taxon>Anguillidae</taxon>
        <taxon>Anguilla</taxon>
    </lineage>
</organism>
<name>A0A0E9XUA7_ANGAN</name>
<dbReference type="InterPro" id="IPR013783">
    <property type="entry name" value="Ig-like_fold"/>
</dbReference>
<dbReference type="AlphaFoldDB" id="A0A0E9XUA7"/>
<dbReference type="InterPro" id="IPR041066">
    <property type="entry name" value="C19orf38_Ig"/>
</dbReference>
<evidence type="ECO:0000313" key="2">
    <source>
        <dbReference type="EMBL" id="JAI06303.1"/>
    </source>
</evidence>
<accession>A0A0E9XUA7</accession>
<dbReference type="Pfam" id="PF17737">
    <property type="entry name" value="Ig_C19orf38"/>
    <property type="match status" value="1"/>
</dbReference>
<reference evidence="2" key="2">
    <citation type="journal article" date="2015" name="Fish Shellfish Immunol.">
        <title>Early steps in the European eel (Anguilla anguilla)-Vibrio vulnificus interaction in the gills: Role of the RtxA13 toxin.</title>
        <authorList>
            <person name="Callol A."/>
            <person name="Pajuelo D."/>
            <person name="Ebbesson L."/>
            <person name="Teles M."/>
            <person name="MacKenzie S."/>
            <person name="Amaro C."/>
        </authorList>
    </citation>
    <scope>NUCLEOTIDE SEQUENCE</scope>
</reference>
<feature type="domain" description="C19orf38 Ig" evidence="1">
    <location>
        <begin position="39"/>
        <end position="98"/>
    </location>
</feature>
<sequence>MTCFYRLEEGVKPALHSDPSTVTVLDLRKPNISVSTEHTETHIRCEAPPDITGAIFFLYYNRSSTHTKSTQAGTEERAVSFTVPRSSDSTLTYCCRYQFKRASTLN</sequence>
<reference evidence="2" key="1">
    <citation type="submission" date="2014-11" db="EMBL/GenBank/DDBJ databases">
        <authorList>
            <person name="Amaro Gonzalez C."/>
        </authorList>
    </citation>
    <scope>NUCLEOTIDE SEQUENCE</scope>
</reference>
<dbReference type="Gene3D" id="2.60.40.10">
    <property type="entry name" value="Immunoglobulins"/>
    <property type="match status" value="1"/>
</dbReference>
<proteinExistence type="predicted"/>
<evidence type="ECO:0000259" key="1">
    <source>
        <dbReference type="Pfam" id="PF17737"/>
    </source>
</evidence>
<dbReference type="EMBL" id="GBXM01002275">
    <property type="protein sequence ID" value="JAI06303.1"/>
    <property type="molecule type" value="Transcribed_RNA"/>
</dbReference>